<protein>
    <submittedName>
        <fullName evidence="2">Uncharacterized protein</fullName>
    </submittedName>
</protein>
<evidence type="ECO:0000256" key="1">
    <source>
        <dbReference type="SAM" id="Phobius"/>
    </source>
</evidence>
<keyword evidence="1" id="KW-0472">Membrane</keyword>
<evidence type="ECO:0000313" key="3">
    <source>
        <dbReference type="Proteomes" id="UP001597371"/>
    </source>
</evidence>
<feature type="transmembrane region" description="Helical" evidence="1">
    <location>
        <begin position="53"/>
        <end position="74"/>
    </location>
</feature>
<keyword evidence="1" id="KW-0812">Transmembrane</keyword>
<reference evidence="3" key="1">
    <citation type="journal article" date="2019" name="Int. J. Syst. Evol. Microbiol.">
        <title>The Global Catalogue of Microorganisms (GCM) 10K type strain sequencing project: providing services to taxonomists for standard genome sequencing and annotation.</title>
        <authorList>
            <consortium name="The Broad Institute Genomics Platform"/>
            <consortium name="The Broad Institute Genome Sequencing Center for Infectious Disease"/>
            <person name="Wu L."/>
            <person name="Ma J."/>
        </authorList>
    </citation>
    <scope>NUCLEOTIDE SEQUENCE [LARGE SCALE GENOMIC DNA]</scope>
    <source>
        <strain evidence="3">ZS-35-S2</strain>
    </source>
</reference>
<organism evidence="2 3">
    <name type="scientific">Aureimonas populi</name>
    <dbReference type="NCBI Taxonomy" id="1701758"/>
    <lineage>
        <taxon>Bacteria</taxon>
        <taxon>Pseudomonadati</taxon>
        <taxon>Pseudomonadota</taxon>
        <taxon>Alphaproteobacteria</taxon>
        <taxon>Hyphomicrobiales</taxon>
        <taxon>Aurantimonadaceae</taxon>
        <taxon>Aureimonas</taxon>
    </lineage>
</organism>
<accession>A0ABW5CNQ4</accession>
<feature type="transmembrane region" description="Helical" evidence="1">
    <location>
        <begin position="86"/>
        <end position="108"/>
    </location>
</feature>
<dbReference type="EMBL" id="JBHUIJ010000016">
    <property type="protein sequence ID" value="MFD2238327.1"/>
    <property type="molecule type" value="Genomic_DNA"/>
</dbReference>
<feature type="transmembrane region" description="Helical" evidence="1">
    <location>
        <begin position="12"/>
        <end position="33"/>
    </location>
</feature>
<gene>
    <name evidence="2" type="ORF">ACFSKQ_12790</name>
</gene>
<dbReference type="Proteomes" id="UP001597371">
    <property type="component" value="Unassembled WGS sequence"/>
</dbReference>
<dbReference type="RefSeq" id="WP_209737002.1">
    <property type="nucleotide sequence ID" value="NZ_CP072611.1"/>
</dbReference>
<name>A0ABW5CNQ4_9HYPH</name>
<proteinExistence type="predicted"/>
<comment type="caution">
    <text evidence="2">The sequence shown here is derived from an EMBL/GenBank/DDBJ whole genome shotgun (WGS) entry which is preliminary data.</text>
</comment>
<keyword evidence="3" id="KW-1185">Reference proteome</keyword>
<evidence type="ECO:0000313" key="2">
    <source>
        <dbReference type="EMBL" id="MFD2238327.1"/>
    </source>
</evidence>
<sequence>MRVSAANPRAASFLLLAGFILWSAAFVGLYTLLSFGCAYGWEEVALGPVTLQRAALVGAWLLSLAALAALFVAMRRLFTAGDRMSRFLLVAGLALTALAGATTVWNFAMVTVLSTCL</sequence>
<keyword evidence="1" id="KW-1133">Transmembrane helix</keyword>